<sequence length="81" mass="9370">METVVEKVGMSGDGFRSFSGRKIGRVSWYICSEWEILYEIYHLSSPNEWMLVTNGFAFRLKKKVLENVSVCVMWGLKVAMN</sequence>
<evidence type="ECO:0000313" key="2">
    <source>
        <dbReference type="Proteomes" id="UP000887159"/>
    </source>
</evidence>
<accession>A0A8X6W355</accession>
<name>A0A8X6W355_TRICX</name>
<gene>
    <name evidence="1" type="ORF">TNCV_2068991</name>
</gene>
<proteinExistence type="predicted"/>
<evidence type="ECO:0000313" key="1">
    <source>
        <dbReference type="EMBL" id="GFY27279.1"/>
    </source>
</evidence>
<protein>
    <submittedName>
        <fullName evidence="1">Uncharacterized protein</fullName>
    </submittedName>
</protein>
<comment type="caution">
    <text evidence="1">The sequence shown here is derived from an EMBL/GenBank/DDBJ whole genome shotgun (WGS) entry which is preliminary data.</text>
</comment>
<dbReference type="EMBL" id="BMAU01021379">
    <property type="protein sequence ID" value="GFY27279.1"/>
    <property type="molecule type" value="Genomic_DNA"/>
</dbReference>
<organism evidence="1 2">
    <name type="scientific">Trichonephila clavipes</name>
    <name type="common">Golden silk orbweaver</name>
    <name type="synonym">Nephila clavipes</name>
    <dbReference type="NCBI Taxonomy" id="2585209"/>
    <lineage>
        <taxon>Eukaryota</taxon>
        <taxon>Metazoa</taxon>
        <taxon>Ecdysozoa</taxon>
        <taxon>Arthropoda</taxon>
        <taxon>Chelicerata</taxon>
        <taxon>Arachnida</taxon>
        <taxon>Araneae</taxon>
        <taxon>Araneomorphae</taxon>
        <taxon>Entelegynae</taxon>
        <taxon>Araneoidea</taxon>
        <taxon>Nephilidae</taxon>
        <taxon>Trichonephila</taxon>
    </lineage>
</organism>
<dbReference type="AlphaFoldDB" id="A0A8X6W355"/>
<keyword evidence="2" id="KW-1185">Reference proteome</keyword>
<reference evidence="1" key="1">
    <citation type="submission" date="2020-08" db="EMBL/GenBank/DDBJ databases">
        <title>Multicomponent nature underlies the extraordinary mechanical properties of spider dragline silk.</title>
        <authorList>
            <person name="Kono N."/>
            <person name="Nakamura H."/>
            <person name="Mori M."/>
            <person name="Yoshida Y."/>
            <person name="Ohtoshi R."/>
            <person name="Malay A.D."/>
            <person name="Moran D.A.P."/>
            <person name="Tomita M."/>
            <person name="Numata K."/>
            <person name="Arakawa K."/>
        </authorList>
    </citation>
    <scope>NUCLEOTIDE SEQUENCE</scope>
</reference>
<dbReference type="Proteomes" id="UP000887159">
    <property type="component" value="Unassembled WGS sequence"/>
</dbReference>